<dbReference type="Proteomes" id="UP000016932">
    <property type="component" value="Unassembled WGS sequence"/>
</dbReference>
<evidence type="ECO:0000313" key="4">
    <source>
        <dbReference type="Proteomes" id="UP000016932"/>
    </source>
</evidence>
<feature type="region of interest" description="Disordered" evidence="1">
    <location>
        <begin position="100"/>
        <end position="120"/>
    </location>
</feature>
<dbReference type="RefSeq" id="XP_007928252.1">
    <property type="nucleotide sequence ID" value="XM_007930061.1"/>
</dbReference>
<evidence type="ECO:0000259" key="2">
    <source>
        <dbReference type="Pfam" id="PF24476"/>
    </source>
</evidence>
<dbReference type="PANTHER" id="PTHR35186">
    <property type="entry name" value="ANK_REP_REGION DOMAIN-CONTAINING PROTEIN"/>
    <property type="match status" value="1"/>
</dbReference>
<evidence type="ECO:0000256" key="1">
    <source>
        <dbReference type="SAM" id="MobiDB-lite"/>
    </source>
</evidence>
<keyword evidence="4" id="KW-1185">Reference proteome</keyword>
<protein>
    <recommendedName>
        <fullName evidence="2">DUF7580 domain-containing protein</fullName>
    </recommendedName>
</protein>
<dbReference type="eggNOG" id="ENOG502SQ2P">
    <property type="taxonomic scope" value="Eukaryota"/>
</dbReference>
<dbReference type="KEGG" id="pfj:MYCFIDRAFT_85160"/>
<dbReference type="VEuPathDB" id="FungiDB:MYCFIDRAFT_85160"/>
<reference evidence="3 4" key="1">
    <citation type="journal article" date="2012" name="PLoS Pathog.">
        <title>Diverse lifestyles and strategies of plant pathogenesis encoded in the genomes of eighteen Dothideomycetes fungi.</title>
        <authorList>
            <person name="Ohm R.A."/>
            <person name="Feau N."/>
            <person name="Henrissat B."/>
            <person name="Schoch C.L."/>
            <person name="Horwitz B.A."/>
            <person name="Barry K.W."/>
            <person name="Condon B.J."/>
            <person name="Copeland A.C."/>
            <person name="Dhillon B."/>
            <person name="Glaser F."/>
            <person name="Hesse C.N."/>
            <person name="Kosti I."/>
            <person name="LaButti K."/>
            <person name="Lindquist E.A."/>
            <person name="Lucas S."/>
            <person name="Salamov A.A."/>
            <person name="Bradshaw R.E."/>
            <person name="Ciuffetti L."/>
            <person name="Hamelin R.C."/>
            <person name="Kema G.H.J."/>
            <person name="Lawrence C."/>
            <person name="Scott J.A."/>
            <person name="Spatafora J.W."/>
            <person name="Turgeon B.G."/>
            <person name="de Wit P.J.G.M."/>
            <person name="Zhong S."/>
            <person name="Goodwin S.B."/>
            <person name="Grigoriev I.V."/>
        </authorList>
    </citation>
    <scope>NUCLEOTIDE SEQUENCE [LARGE SCALE GENOMIC DNA]</scope>
    <source>
        <strain evidence="3 4">CIRAD86</strain>
    </source>
</reference>
<organism evidence="3 4">
    <name type="scientific">Pseudocercospora fijiensis (strain CIRAD86)</name>
    <name type="common">Black leaf streak disease fungus</name>
    <name type="synonym">Mycosphaerella fijiensis</name>
    <dbReference type="NCBI Taxonomy" id="383855"/>
    <lineage>
        <taxon>Eukaryota</taxon>
        <taxon>Fungi</taxon>
        <taxon>Dikarya</taxon>
        <taxon>Ascomycota</taxon>
        <taxon>Pezizomycotina</taxon>
        <taxon>Dothideomycetes</taxon>
        <taxon>Dothideomycetidae</taxon>
        <taxon>Mycosphaerellales</taxon>
        <taxon>Mycosphaerellaceae</taxon>
        <taxon>Pseudocercospora</taxon>
    </lineage>
</organism>
<evidence type="ECO:0000313" key="3">
    <source>
        <dbReference type="EMBL" id="EME80895.1"/>
    </source>
</evidence>
<dbReference type="InterPro" id="IPR056002">
    <property type="entry name" value="DUF7580"/>
</dbReference>
<dbReference type="EMBL" id="KB446560">
    <property type="protein sequence ID" value="EME80895.1"/>
    <property type="molecule type" value="Genomic_DNA"/>
</dbReference>
<name>M2YT34_PSEFD</name>
<dbReference type="Pfam" id="PF24476">
    <property type="entry name" value="DUF7580"/>
    <property type="match status" value="1"/>
</dbReference>
<gene>
    <name evidence="3" type="ORF">MYCFIDRAFT_85160</name>
</gene>
<dbReference type="HOGENOM" id="CLU_440832_0_0_1"/>
<feature type="domain" description="DUF7580" evidence="2">
    <location>
        <begin position="371"/>
        <end position="614"/>
    </location>
</feature>
<dbReference type="STRING" id="383855.M2YT34"/>
<proteinExistence type="predicted"/>
<dbReference type="PANTHER" id="PTHR35186:SF4">
    <property type="entry name" value="PRION-INHIBITION AND PROPAGATION HELO DOMAIN-CONTAINING PROTEIN"/>
    <property type="match status" value="1"/>
</dbReference>
<dbReference type="AlphaFoldDB" id="M2YT34"/>
<dbReference type="GeneID" id="19342313"/>
<dbReference type="OrthoDB" id="3648680at2759"/>
<accession>M2YT34</accession>
<sequence length="620" mass="69237">MAAAKVFDTVELLEAILLELPIRDVPLAQRIAQTWQQTINGSIKLQRSLFLKPASYSISKSSSMQFVDLNTPCSTILQYAGPQTLLTSILPITKSSTKTPTVLNFDHKPRKSNPNPNNENSAWKNMLLTQPPRTTAHFFKNTTNGPCIPTEESMNFHPRDDGQRTHVGAAAVITQGNIFDLNARLRQHHCRYPVLNLHSLNVSLVVDPAMSKKRHLVARFLYGLGANEAHHASLAVKVQDFMAYLEIDAEGRGPFSAKDKRSVKNALKHLRFGLRMKEYAALMDDIKAHNAQLFQLTTQNAALEPLRERTTAVKAPDHENARAASLYMKPVSGRGARVGRVGNSTCDNIFRIVLHHDSPRRQLFEAGPTAEGQEIQDLCSTLRHLRATRVQCAICLGYMSDKIQSWRHGLSRPEKALVEADSIKAVSLAEVVAGKRNCRLSPSEKRKLALALAAGMPRLYDTPRLSKQWGRDDVLLFRKHGLLVTGVPFVPTALLPQTAGLSSKNAKYFHTCNLVRNETVFAFGILLLELCMERSLDELRASEDVGSDWTKDGTSDFLTATRLINQVYEDAGERYGNVVSRCILCEFDQRDTELENAAFRRAFYQGVVKELELEEESLGL</sequence>